<evidence type="ECO:0000313" key="2">
    <source>
        <dbReference type="EMBL" id="KAJ4472954.1"/>
    </source>
</evidence>
<dbReference type="Pfam" id="PF13649">
    <property type="entry name" value="Methyltransf_25"/>
    <property type="match status" value="1"/>
</dbReference>
<reference evidence="2" key="1">
    <citation type="submission" date="2022-08" db="EMBL/GenBank/DDBJ databases">
        <title>A Global Phylogenomic Analysis of the Shiitake Genus Lentinula.</title>
        <authorList>
            <consortium name="DOE Joint Genome Institute"/>
            <person name="Sierra-Patev S."/>
            <person name="Min B."/>
            <person name="Naranjo-Ortiz M."/>
            <person name="Looney B."/>
            <person name="Konkel Z."/>
            <person name="Slot J.C."/>
            <person name="Sakamoto Y."/>
            <person name="Steenwyk J.L."/>
            <person name="Rokas A."/>
            <person name="Carro J."/>
            <person name="Camarero S."/>
            <person name="Ferreira P."/>
            <person name="Molpeceres G."/>
            <person name="Ruiz-Duenas F.J."/>
            <person name="Serrano A."/>
            <person name="Henrissat B."/>
            <person name="Drula E."/>
            <person name="Hughes K.W."/>
            <person name="Mata J.L."/>
            <person name="Ishikawa N.K."/>
            <person name="Vargas-Isla R."/>
            <person name="Ushijima S."/>
            <person name="Smith C.A."/>
            <person name="Ahrendt S."/>
            <person name="Andreopoulos W."/>
            <person name="He G."/>
            <person name="Labutti K."/>
            <person name="Lipzen A."/>
            <person name="Ng V."/>
            <person name="Riley R."/>
            <person name="Sandor L."/>
            <person name="Barry K."/>
            <person name="Martinez A.T."/>
            <person name="Xiao Y."/>
            <person name="Gibbons J.G."/>
            <person name="Terashima K."/>
            <person name="Grigoriev I.V."/>
            <person name="Hibbett D.S."/>
        </authorList>
    </citation>
    <scope>NUCLEOTIDE SEQUENCE</scope>
    <source>
        <strain evidence="2">JLM2183</strain>
    </source>
</reference>
<evidence type="ECO:0000313" key="3">
    <source>
        <dbReference type="Proteomes" id="UP001150266"/>
    </source>
</evidence>
<dbReference type="GO" id="GO:0008168">
    <property type="term" value="F:methyltransferase activity"/>
    <property type="evidence" value="ECO:0007669"/>
    <property type="project" value="UniProtKB-KW"/>
</dbReference>
<dbReference type="CDD" id="cd02440">
    <property type="entry name" value="AdoMet_MTases"/>
    <property type="match status" value="1"/>
</dbReference>
<dbReference type="Gene3D" id="3.40.50.150">
    <property type="entry name" value="Vaccinia Virus protein VP39"/>
    <property type="match status" value="1"/>
</dbReference>
<dbReference type="Proteomes" id="UP001150266">
    <property type="component" value="Unassembled WGS sequence"/>
</dbReference>
<dbReference type="InterPro" id="IPR029063">
    <property type="entry name" value="SAM-dependent_MTases_sf"/>
</dbReference>
<protein>
    <submittedName>
        <fullName evidence="2">S-adenosyl-L-methionine-dependent methyltransferase</fullName>
    </submittedName>
</protein>
<sequence length="279" mass="32027">MAEKRNAYVFLEQNEFERTRLNNQFWFYHKHINLDRFIHDERLSLPSNTVILESGAGTGIWSLELAKTVPASVTIDAIDISSKFFPPPSRVPSNVHFFQDSILLLPREWTSRFDFASQKLLSTALTNSEWRLAISEFYRVIKPGGHVQLMDFIWDQWTLSRGPANDYFRVVFRELCQKHNLIPNVTTELPKLLEKVGFIDIRVESRPTPVGFDLGPEGEKGTRITKDGVTSLKPAVLKLGIVSSEKEYDDHILSIEEEWMKGLGGQFTMFCVIYAQKSV</sequence>
<dbReference type="PANTHER" id="PTHR43591:SF105">
    <property type="entry name" value="METHYLTRANSFERASE DOMAIN-CONTAINING PROTEIN-RELATED"/>
    <property type="match status" value="1"/>
</dbReference>
<keyword evidence="2" id="KW-0808">Transferase</keyword>
<comment type="caution">
    <text evidence="2">The sequence shown here is derived from an EMBL/GenBank/DDBJ whole genome shotgun (WGS) entry which is preliminary data.</text>
</comment>
<keyword evidence="3" id="KW-1185">Reference proteome</keyword>
<name>A0A9W9A453_9AGAR</name>
<gene>
    <name evidence="2" type="ORF">J3R30DRAFT_745870</name>
</gene>
<organism evidence="2 3">
    <name type="scientific">Lentinula aciculospora</name>
    <dbReference type="NCBI Taxonomy" id="153920"/>
    <lineage>
        <taxon>Eukaryota</taxon>
        <taxon>Fungi</taxon>
        <taxon>Dikarya</taxon>
        <taxon>Basidiomycota</taxon>
        <taxon>Agaricomycotina</taxon>
        <taxon>Agaricomycetes</taxon>
        <taxon>Agaricomycetidae</taxon>
        <taxon>Agaricales</taxon>
        <taxon>Marasmiineae</taxon>
        <taxon>Omphalotaceae</taxon>
        <taxon>Lentinula</taxon>
    </lineage>
</organism>
<evidence type="ECO:0000259" key="1">
    <source>
        <dbReference type="Pfam" id="PF13649"/>
    </source>
</evidence>
<proteinExistence type="predicted"/>
<dbReference type="SUPFAM" id="SSF53335">
    <property type="entry name" value="S-adenosyl-L-methionine-dependent methyltransferases"/>
    <property type="match status" value="1"/>
</dbReference>
<dbReference type="InterPro" id="IPR041698">
    <property type="entry name" value="Methyltransf_25"/>
</dbReference>
<dbReference type="EMBL" id="JAOTPV010000018">
    <property type="protein sequence ID" value="KAJ4472954.1"/>
    <property type="molecule type" value="Genomic_DNA"/>
</dbReference>
<accession>A0A9W9A453</accession>
<dbReference type="AlphaFoldDB" id="A0A9W9A453"/>
<dbReference type="OrthoDB" id="184880at2759"/>
<keyword evidence="2" id="KW-0489">Methyltransferase</keyword>
<dbReference type="GO" id="GO:0032259">
    <property type="term" value="P:methylation"/>
    <property type="evidence" value="ECO:0007669"/>
    <property type="project" value="UniProtKB-KW"/>
</dbReference>
<feature type="domain" description="Methyltransferase" evidence="1">
    <location>
        <begin position="51"/>
        <end position="145"/>
    </location>
</feature>
<dbReference type="PANTHER" id="PTHR43591">
    <property type="entry name" value="METHYLTRANSFERASE"/>
    <property type="match status" value="1"/>
</dbReference>